<gene>
    <name evidence="6" type="ORF">N5923_13685</name>
</gene>
<evidence type="ECO:0000256" key="5">
    <source>
        <dbReference type="SAM" id="Phobius"/>
    </source>
</evidence>
<feature type="transmembrane region" description="Helical" evidence="5">
    <location>
        <begin position="24"/>
        <end position="42"/>
    </location>
</feature>
<feature type="transmembrane region" description="Helical" evidence="5">
    <location>
        <begin position="172"/>
        <end position="193"/>
    </location>
</feature>
<protein>
    <submittedName>
        <fullName evidence="6">MFS transporter</fullName>
    </submittedName>
</protein>
<sequence>MSDVSDAVEKQWAPAKREQSATRLMFFMAGFATAAWAALVPFAKLNTGVNDGTLGLLLLCLGGGALVAMPLTGALTTRFGCRAVLVVSVLIFVLLLPLLPVISNGAILALVLLGFGVGIGVTDCAMNVQAIIVEKAATKPIMSGFHGFYSVGGIGGAAAMSGMMSLGLSPFAATLVAAVLLLVMLLITLSGLLTYANPAEGPAFAFPRGAVLIIGAICFASFLAEGAVLDWSAVFLIEYRDMPNALGGLGFACFAATMTVGRLTGDRIVARFGSYPVVVAGAIIAATGLALPVFVPHWIFSLAGYGLIGIGCANIVPVMFSAAGRQTSMPQAVAIPAITTLGYMGVLAGPASIGFIAHISTLPLAFLLVALMLLAVAWGARRVKM</sequence>
<reference evidence="6" key="1">
    <citation type="submission" date="2022-09" db="EMBL/GenBank/DDBJ databases">
        <title>Winslowiella arboricola sp. nov., isolated from bleeding cankers on broadleaf hosts.</title>
        <authorList>
            <person name="Brady C."/>
            <person name="Kaur S."/>
            <person name="Crampton B."/>
            <person name="Maddock D."/>
            <person name="Arnold D."/>
            <person name="Denman S."/>
        </authorList>
    </citation>
    <scope>NUCLEOTIDE SEQUENCE</scope>
    <source>
        <strain evidence="6">BAC 15a-03b</strain>
    </source>
</reference>
<organism evidence="6 7">
    <name type="scientific">Winslowiella arboricola</name>
    <dbReference type="NCBI Taxonomy" id="2978220"/>
    <lineage>
        <taxon>Bacteria</taxon>
        <taxon>Pseudomonadati</taxon>
        <taxon>Pseudomonadota</taxon>
        <taxon>Gammaproteobacteria</taxon>
        <taxon>Enterobacterales</taxon>
        <taxon>Erwiniaceae</taxon>
        <taxon>Winslowiella</taxon>
    </lineage>
</organism>
<keyword evidence="4 5" id="KW-0472">Membrane</keyword>
<evidence type="ECO:0000313" key="7">
    <source>
        <dbReference type="Proteomes" id="UP001064262"/>
    </source>
</evidence>
<dbReference type="RefSeq" id="WP_267141531.1">
    <property type="nucleotide sequence ID" value="NZ_JAODIL010000059.1"/>
</dbReference>
<evidence type="ECO:0000256" key="3">
    <source>
        <dbReference type="ARBA" id="ARBA00022989"/>
    </source>
</evidence>
<feature type="transmembrane region" description="Helical" evidence="5">
    <location>
        <begin position="332"/>
        <end position="356"/>
    </location>
</feature>
<name>A0A9J6PS92_9GAMM</name>
<accession>A0A9J6PS92</accession>
<feature type="transmembrane region" description="Helical" evidence="5">
    <location>
        <begin position="205"/>
        <end position="224"/>
    </location>
</feature>
<comment type="caution">
    <text evidence="6">The sequence shown here is derived from an EMBL/GenBank/DDBJ whole genome shotgun (WGS) entry which is preliminary data.</text>
</comment>
<evidence type="ECO:0000313" key="6">
    <source>
        <dbReference type="EMBL" id="MCU5778541.1"/>
    </source>
</evidence>
<dbReference type="GO" id="GO:0016020">
    <property type="term" value="C:membrane"/>
    <property type="evidence" value="ECO:0007669"/>
    <property type="project" value="UniProtKB-SubCell"/>
</dbReference>
<dbReference type="Gene3D" id="1.20.1250.20">
    <property type="entry name" value="MFS general substrate transporter like domains"/>
    <property type="match status" value="2"/>
</dbReference>
<dbReference type="InterPro" id="IPR036259">
    <property type="entry name" value="MFS_trans_sf"/>
</dbReference>
<dbReference type="PANTHER" id="PTHR23514:SF13">
    <property type="entry name" value="INNER MEMBRANE PROTEIN YBJJ"/>
    <property type="match status" value="1"/>
</dbReference>
<evidence type="ECO:0000256" key="1">
    <source>
        <dbReference type="ARBA" id="ARBA00004141"/>
    </source>
</evidence>
<feature type="transmembrane region" description="Helical" evidence="5">
    <location>
        <begin position="79"/>
        <end position="99"/>
    </location>
</feature>
<dbReference type="PANTHER" id="PTHR23514">
    <property type="entry name" value="BYPASS OF STOP CODON PROTEIN 6"/>
    <property type="match status" value="1"/>
</dbReference>
<evidence type="ECO:0000256" key="2">
    <source>
        <dbReference type="ARBA" id="ARBA00022692"/>
    </source>
</evidence>
<evidence type="ECO:0000256" key="4">
    <source>
        <dbReference type="ARBA" id="ARBA00023136"/>
    </source>
</evidence>
<feature type="transmembrane region" description="Helical" evidence="5">
    <location>
        <begin position="244"/>
        <end position="263"/>
    </location>
</feature>
<keyword evidence="7" id="KW-1185">Reference proteome</keyword>
<feature type="transmembrane region" description="Helical" evidence="5">
    <location>
        <begin position="362"/>
        <end position="380"/>
    </location>
</feature>
<keyword evidence="3 5" id="KW-1133">Transmembrane helix</keyword>
<feature type="transmembrane region" description="Helical" evidence="5">
    <location>
        <begin position="147"/>
        <end position="166"/>
    </location>
</feature>
<feature type="transmembrane region" description="Helical" evidence="5">
    <location>
        <begin position="54"/>
        <end position="72"/>
    </location>
</feature>
<feature type="transmembrane region" description="Helical" evidence="5">
    <location>
        <begin position="105"/>
        <end position="126"/>
    </location>
</feature>
<dbReference type="AlphaFoldDB" id="A0A9J6PS92"/>
<feature type="transmembrane region" description="Helical" evidence="5">
    <location>
        <begin position="275"/>
        <end position="294"/>
    </location>
</feature>
<dbReference type="InterPro" id="IPR051788">
    <property type="entry name" value="MFS_Transporter"/>
</dbReference>
<feature type="transmembrane region" description="Helical" evidence="5">
    <location>
        <begin position="300"/>
        <end position="320"/>
    </location>
</feature>
<comment type="subcellular location">
    <subcellularLocation>
        <location evidence="1">Membrane</location>
        <topology evidence="1">Multi-pass membrane protein</topology>
    </subcellularLocation>
</comment>
<dbReference type="EMBL" id="JAODIM010000041">
    <property type="protein sequence ID" value="MCU5778541.1"/>
    <property type="molecule type" value="Genomic_DNA"/>
</dbReference>
<dbReference type="SUPFAM" id="SSF103473">
    <property type="entry name" value="MFS general substrate transporter"/>
    <property type="match status" value="1"/>
</dbReference>
<keyword evidence="2 5" id="KW-0812">Transmembrane</keyword>
<proteinExistence type="predicted"/>
<dbReference type="CDD" id="cd17393">
    <property type="entry name" value="MFS_MosC_like"/>
    <property type="match status" value="1"/>
</dbReference>
<dbReference type="Proteomes" id="UP001064262">
    <property type="component" value="Unassembled WGS sequence"/>
</dbReference>